<evidence type="ECO:0000313" key="1">
    <source>
        <dbReference type="EMBL" id="SVC99521.1"/>
    </source>
</evidence>
<dbReference type="EMBL" id="UINC01123207">
    <property type="protein sequence ID" value="SVC99521.1"/>
    <property type="molecule type" value="Genomic_DNA"/>
</dbReference>
<dbReference type="AlphaFoldDB" id="A0A382RSA3"/>
<sequence length="32" mass="3631">KYHYITYSGTAYPLLALMKCGVLPEKSAKVER</sequence>
<name>A0A382RSA3_9ZZZZ</name>
<reference evidence="1" key="1">
    <citation type="submission" date="2018-05" db="EMBL/GenBank/DDBJ databases">
        <authorList>
            <person name="Lanie J.A."/>
            <person name="Ng W.-L."/>
            <person name="Kazmierczak K.M."/>
            <person name="Andrzejewski T.M."/>
            <person name="Davidsen T.M."/>
            <person name="Wayne K.J."/>
            <person name="Tettelin H."/>
            <person name="Glass J.I."/>
            <person name="Rusch D."/>
            <person name="Podicherti R."/>
            <person name="Tsui H.-C.T."/>
            <person name="Winkler M.E."/>
        </authorList>
    </citation>
    <scope>NUCLEOTIDE SEQUENCE</scope>
</reference>
<feature type="non-terminal residue" evidence="1">
    <location>
        <position position="1"/>
    </location>
</feature>
<proteinExistence type="predicted"/>
<organism evidence="1">
    <name type="scientific">marine metagenome</name>
    <dbReference type="NCBI Taxonomy" id="408172"/>
    <lineage>
        <taxon>unclassified sequences</taxon>
        <taxon>metagenomes</taxon>
        <taxon>ecological metagenomes</taxon>
    </lineage>
</organism>
<gene>
    <name evidence="1" type="ORF">METZ01_LOCUS352375</name>
</gene>
<protein>
    <submittedName>
        <fullName evidence="1">Uncharacterized protein</fullName>
    </submittedName>
</protein>
<accession>A0A382RSA3</accession>